<dbReference type="Pfam" id="PF20247">
    <property type="entry name" value="DUF6602"/>
    <property type="match status" value="1"/>
</dbReference>
<accession>A0A7I7YCR6</accession>
<dbReference type="EMBL" id="AP022613">
    <property type="protein sequence ID" value="BBZ38783.1"/>
    <property type="molecule type" value="Genomic_DNA"/>
</dbReference>
<feature type="domain" description="DUF6602" evidence="1">
    <location>
        <begin position="33"/>
        <end position="134"/>
    </location>
</feature>
<evidence type="ECO:0000259" key="1">
    <source>
        <dbReference type="Pfam" id="PF20247"/>
    </source>
</evidence>
<protein>
    <recommendedName>
        <fullName evidence="1">DUF6602 domain-containing protein</fullName>
    </recommendedName>
</protein>
<gene>
    <name evidence="2" type="ORF">MCNS_18460</name>
</gene>
<sequence length="254" mass="28001">MVTRPDPSSPSGIEVYFLALQEQLAASLGLTKVIPHPVGMGDETEGNWVQMLSAHLPRRYQVVDKCFVVDHRGECSQEIDIALCDRQYTTLILRAGTRIFVPAEAVYAVFEVKQRTNRDYVRYAAEKVQSVRKLERTSAPIVHAGGVIKEPSAPKPILGGLLTTTSDWTVLGVPFVDALHNQVAEGRLDIGCIVKVAGWEATYSDQPSVSRSVPEHALVFFYLRLLAALQQHGTVPAMDFGAWSGFLRHDSVES</sequence>
<organism evidence="2 3">
    <name type="scientific">Mycobacterium conspicuum</name>
    <dbReference type="NCBI Taxonomy" id="44010"/>
    <lineage>
        <taxon>Bacteria</taxon>
        <taxon>Bacillati</taxon>
        <taxon>Actinomycetota</taxon>
        <taxon>Actinomycetes</taxon>
        <taxon>Mycobacteriales</taxon>
        <taxon>Mycobacteriaceae</taxon>
        <taxon>Mycobacterium</taxon>
    </lineage>
</organism>
<dbReference type="CDD" id="cd21411">
    <property type="entry name" value="NucC"/>
    <property type="match status" value="1"/>
</dbReference>
<evidence type="ECO:0000313" key="3">
    <source>
        <dbReference type="Proteomes" id="UP000467385"/>
    </source>
</evidence>
<evidence type="ECO:0000313" key="2">
    <source>
        <dbReference type="EMBL" id="BBZ38783.1"/>
    </source>
</evidence>
<reference evidence="2 3" key="1">
    <citation type="journal article" date="2019" name="Emerg. Microbes Infect.">
        <title>Comprehensive subspecies identification of 175 nontuberculous mycobacteria species based on 7547 genomic profiles.</title>
        <authorList>
            <person name="Matsumoto Y."/>
            <person name="Kinjo T."/>
            <person name="Motooka D."/>
            <person name="Nabeya D."/>
            <person name="Jung N."/>
            <person name="Uechi K."/>
            <person name="Horii T."/>
            <person name="Iida T."/>
            <person name="Fujita J."/>
            <person name="Nakamura S."/>
        </authorList>
    </citation>
    <scope>NUCLEOTIDE SEQUENCE [LARGE SCALE GENOMIC DNA]</scope>
    <source>
        <strain evidence="2 3">JCM 14738</strain>
    </source>
</reference>
<name>A0A7I7YCR6_9MYCO</name>
<proteinExistence type="predicted"/>
<dbReference type="AlphaFoldDB" id="A0A7I7YCR6"/>
<dbReference type="InterPro" id="IPR046537">
    <property type="entry name" value="DUF6602"/>
</dbReference>
<keyword evidence="3" id="KW-1185">Reference proteome</keyword>
<dbReference type="Proteomes" id="UP000467385">
    <property type="component" value="Chromosome"/>
</dbReference>